<dbReference type="EMBL" id="NIZT01000025">
    <property type="protein sequence ID" value="RBQ23427.1"/>
    <property type="molecule type" value="Genomic_DNA"/>
</dbReference>
<dbReference type="Gene3D" id="3.40.50.2000">
    <property type="entry name" value="Glycogen Phosphorylase B"/>
    <property type="match status" value="1"/>
</dbReference>
<evidence type="ECO:0000313" key="5">
    <source>
        <dbReference type="EMBL" id="RBQ23427.1"/>
    </source>
</evidence>
<evidence type="ECO:0000313" key="6">
    <source>
        <dbReference type="Proteomes" id="UP000253099"/>
    </source>
</evidence>
<dbReference type="GO" id="GO:0016758">
    <property type="term" value="F:hexosyltransferase activity"/>
    <property type="evidence" value="ECO:0007669"/>
    <property type="project" value="InterPro"/>
</dbReference>
<name>A0A366MBK3_9EURY</name>
<dbReference type="PANTHER" id="PTHR21015:SF22">
    <property type="entry name" value="GLYCOSYLTRANSFERASE"/>
    <property type="match status" value="1"/>
</dbReference>
<comment type="similarity">
    <text evidence="1">Belongs to the glycosyltransferase 28 family.</text>
</comment>
<dbReference type="EC" id="2.4.1.227" evidence="5"/>
<evidence type="ECO:0000259" key="4">
    <source>
        <dbReference type="Pfam" id="PF03033"/>
    </source>
</evidence>
<dbReference type="InterPro" id="IPR004276">
    <property type="entry name" value="GlycoTrans_28_N"/>
</dbReference>
<dbReference type="Pfam" id="PF03033">
    <property type="entry name" value="Glyco_transf_28"/>
    <property type="match status" value="1"/>
</dbReference>
<keyword evidence="6" id="KW-1185">Reference proteome</keyword>
<dbReference type="PANTHER" id="PTHR21015">
    <property type="entry name" value="UDP-N-ACETYLGLUCOSAMINE--N-ACETYLMURAMYL-(PENTAPEPTIDE) PYROPHOSPHORYL-UNDECAPRENOL N-ACETYLGLUCOSAMINE TRANSFERASE 1"/>
    <property type="match status" value="1"/>
</dbReference>
<dbReference type="SUPFAM" id="SSF53756">
    <property type="entry name" value="UDP-Glycosyltransferase/glycogen phosphorylase"/>
    <property type="match status" value="1"/>
</dbReference>
<evidence type="ECO:0000256" key="2">
    <source>
        <dbReference type="ARBA" id="ARBA00022676"/>
    </source>
</evidence>
<feature type="domain" description="Glycosyltransferase family 28 N-terminal" evidence="4">
    <location>
        <begin position="5"/>
        <end position="119"/>
    </location>
</feature>
<proteinExistence type="inferred from homology"/>
<comment type="caution">
    <text evidence="5">The sequence shown here is derived from an EMBL/GenBank/DDBJ whole genome shotgun (WGS) entry which is preliminary data.</text>
</comment>
<reference evidence="5 6" key="1">
    <citation type="submission" date="2018-06" db="EMBL/GenBank/DDBJ databases">
        <title>Genomic insight into two independent archaeal endosymbiosis events.</title>
        <authorList>
            <person name="Lind A.E."/>
            <person name="Lewis W.H."/>
            <person name="Spang A."/>
            <person name="Guy L."/>
            <person name="Embley M.T."/>
            <person name="Ettema T.J.G."/>
        </authorList>
    </citation>
    <scope>NUCLEOTIDE SEQUENCE [LARGE SCALE GENOMIC DNA]</scope>
    <source>
        <strain evidence="5">NOE</strain>
    </source>
</reference>
<dbReference type="AlphaFoldDB" id="A0A366MBK3"/>
<gene>
    <name evidence="5" type="primary">murG</name>
    <name evidence="5" type="ORF">ALNOE001_10090</name>
</gene>
<dbReference type="Proteomes" id="UP000253099">
    <property type="component" value="Unassembled WGS sequence"/>
</dbReference>
<evidence type="ECO:0000256" key="1">
    <source>
        <dbReference type="ARBA" id="ARBA00006962"/>
    </source>
</evidence>
<keyword evidence="3 5" id="KW-0808">Transferase</keyword>
<protein>
    <submittedName>
        <fullName evidence="5">UDP-N-acetylglucosamine--N-acetylmuramyl-(Pentapeptide) pyrophosphoryl-undecaprenol N-acetylglucosamine transferase</fullName>
        <ecNumber evidence="5">2.4.1.227</ecNumber>
    </submittedName>
</protein>
<keyword evidence="2 5" id="KW-0328">Glycosyltransferase</keyword>
<dbReference type="GO" id="GO:0005975">
    <property type="term" value="P:carbohydrate metabolic process"/>
    <property type="evidence" value="ECO:0007669"/>
    <property type="project" value="InterPro"/>
</dbReference>
<evidence type="ECO:0000256" key="3">
    <source>
        <dbReference type="ARBA" id="ARBA00022679"/>
    </source>
</evidence>
<organism evidence="5 6">
    <name type="scientific">Candidatus Methanobinarius endosymbioticus</name>
    <dbReference type="NCBI Taxonomy" id="2006182"/>
    <lineage>
        <taxon>Archaea</taxon>
        <taxon>Methanobacteriati</taxon>
        <taxon>Methanobacteriota</taxon>
        <taxon>Methanomada group</taxon>
        <taxon>Methanobacteria</taxon>
        <taxon>Methanobacteriales</taxon>
        <taxon>Methanobacteriaceae</taxon>
        <taxon>Candidatus Methanobinarius</taxon>
    </lineage>
</organism>
<accession>A0A366MBK3</accession>
<sequence>MKALVVITGRGMGGDAVNALNIIRALEKKGVNCEIALDTNAPGLLFKNNDYKWHKVPVPQAGGHAATKSATIKAGFKTIKAAFQTRNLIKKLNVDVVVGIIGGGAVIGCVAAKLARVPAVGIIDTPTDTKVCTRLNTCIVLPEAQLFRSDIIPKNLHKSFFPLTPGLTKGDKDNALKKIKETINESVKGKNNENSKENYEEIIFDENKPSILFSSGSSLFEMMAKGIANATDPKLSDLAERYNILLVGVPLEDSYLDLINHKKFINLGYINWIRDLYELIDFAVLTDDGVMIQEAMACELPAIALTRVKYGRYHNMAGIFPGAVIESELKNLNEKIEETIVNLNEIKSKTKKYSKEVLSAGDNVAEIIIKESKNK</sequence>